<dbReference type="EMBL" id="JAMPKK010000003">
    <property type="protein sequence ID" value="MEP0863424.1"/>
    <property type="molecule type" value="Genomic_DNA"/>
</dbReference>
<dbReference type="Pfam" id="PF09992">
    <property type="entry name" value="NAGPA"/>
    <property type="match status" value="1"/>
</dbReference>
<evidence type="ECO:0000259" key="2">
    <source>
        <dbReference type="Pfam" id="PF09992"/>
    </source>
</evidence>
<evidence type="ECO:0000313" key="3">
    <source>
        <dbReference type="EMBL" id="MEP0863424.1"/>
    </source>
</evidence>
<evidence type="ECO:0000313" key="4">
    <source>
        <dbReference type="Proteomes" id="UP001442494"/>
    </source>
</evidence>
<dbReference type="PANTHER" id="PTHR40446">
    <property type="entry name" value="N-ACETYLGLUCOSAMINE-1-PHOSPHODIESTER ALPHA-N-ACETYLGLUCOSAMINIDASE"/>
    <property type="match status" value="1"/>
</dbReference>
<name>A0ABV0JK96_9CYAN</name>
<dbReference type="RefSeq" id="WP_190420626.1">
    <property type="nucleotide sequence ID" value="NZ_JAMPKK010000003.1"/>
</dbReference>
<reference evidence="3 4" key="1">
    <citation type="submission" date="2022-04" db="EMBL/GenBank/DDBJ databases">
        <title>Positive selection, recombination, and allopatry shape intraspecific diversity of widespread and dominant cyanobacteria.</title>
        <authorList>
            <person name="Wei J."/>
            <person name="Shu W."/>
            <person name="Hu C."/>
        </authorList>
    </citation>
    <scope>NUCLEOTIDE SEQUENCE [LARGE SCALE GENOMIC DNA]</scope>
    <source>
        <strain evidence="3 4">GB2-A5</strain>
    </source>
</reference>
<dbReference type="PANTHER" id="PTHR40446:SF2">
    <property type="entry name" value="N-ACETYLGLUCOSAMINE-1-PHOSPHODIESTER ALPHA-N-ACETYLGLUCOSAMINIDASE"/>
    <property type="match status" value="1"/>
</dbReference>
<sequence>MRERKQPNGCRKMLRRTFLFLIGLALAKVLTEFFPIAQNRSKFINFVGQLWEKAIALWEKSQQDVTQQPIPQAIATSAPLPSSTPTPKPTSTPKPTPTPNLKGKPVKVTKKTVAGVSFYQTTIDLSDPEIFLTIGLANNATYANTQTATAGDEPFAKLVARQKAAVVANGTFFSKNEKKVVMGNMVAGGKFLKYSRWENYGTTLGIKAGNQLEMITARSQGKPNWDQHWFSLTCGPRLIRDGKIWLSPLSEGFSDPNVLNKGYRTAIGFPANRKQLFLISFLASLTLQQEAEIMKSIGCVEAMNLDGGASEALAHNGKILLPAGRNLTNVIVVYDTNYPAPSALKTSWRRFQDGERPYIPG</sequence>
<dbReference type="InterPro" id="IPR018711">
    <property type="entry name" value="NAGPA"/>
</dbReference>
<feature type="region of interest" description="Disordered" evidence="1">
    <location>
        <begin position="74"/>
        <end position="105"/>
    </location>
</feature>
<evidence type="ECO:0000256" key="1">
    <source>
        <dbReference type="SAM" id="MobiDB-lite"/>
    </source>
</evidence>
<proteinExistence type="predicted"/>
<dbReference type="GO" id="GO:0016798">
    <property type="term" value="F:hydrolase activity, acting on glycosyl bonds"/>
    <property type="evidence" value="ECO:0007669"/>
    <property type="project" value="UniProtKB-KW"/>
</dbReference>
<protein>
    <submittedName>
        <fullName evidence="3">Phosphodiester glycosidase family protein</fullName>
    </submittedName>
</protein>
<comment type="caution">
    <text evidence="3">The sequence shown here is derived from an EMBL/GenBank/DDBJ whole genome shotgun (WGS) entry which is preliminary data.</text>
</comment>
<dbReference type="Proteomes" id="UP001442494">
    <property type="component" value="Unassembled WGS sequence"/>
</dbReference>
<feature type="domain" description="Phosphodiester glycosidase" evidence="2">
    <location>
        <begin position="163"/>
        <end position="334"/>
    </location>
</feature>
<gene>
    <name evidence="3" type="ORF">NDI37_02955</name>
</gene>
<keyword evidence="3" id="KW-0378">Hydrolase</keyword>
<keyword evidence="3" id="KW-0326">Glycosidase</keyword>
<accession>A0ABV0JK96</accession>
<keyword evidence="4" id="KW-1185">Reference proteome</keyword>
<feature type="compositionally biased region" description="Pro residues" evidence="1">
    <location>
        <begin position="82"/>
        <end position="98"/>
    </location>
</feature>
<organism evidence="3 4">
    <name type="scientific">Funiculus sociatus GB2-A5</name>
    <dbReference type="NCBI Taxonomy" id="2933946"/>
    <lineage>
        <taxon>Bacteria</taxon>
        <taxon>Bacillati</taxon>
        <taxon>Cyanobacteriota</taxon>
        <taxon>Cyanophyceae</taxon>
        <taxon>Coleofasciculales</taxon>
        <taxon>Coleofasciculaceae</taxon>
        <taxon>Funiculus</taxon>
    </lineage>
</organism>